<evidence type="ECO:0000313" key="3">
    <source>
        <dbReference type="Proteomes" id="UP001161247"/>
    </source>
</evidence>
<protein>
    <submittedName>
        <fullName evidence="2">OLC1v1018724C1</fullName>
    </submittedName>
</protein>
<proteinExistence type="predicted"/>
<sequence length="211" mass="24043">MQKCAEKMSEKWDDFAIAIETAEKLIGLDRVRRHLDGVTKESMDGVIREMKFLYLFLGYTSSSSSSASAAGNENDNGEDDTMDPQFMDKLKATEKYLRVNLQHGFIDRFLDEAQSLVTKLANFKKKPEDNVVVSVPAAPGAAPQPNWSTSRSTGWRYFYIFVESNLQYLSEEEDEVQDYLGVPLRKQMRALQMSLKSHDWILSVGDDDQHL</sequence>
<dbReference type="AlphaFoldDB" id="A0AAV1ECD5"/>
<accession>A0AAV1ECD5</accession>
<feature type="region of interest" description="Disordered" evidence="1">
    <location>
        <begin position="65"/>
        <end position="84"/>
    </location>
</feature>
<keyword evidence="3" id="KW-1185">Reference proteome</keyword>
<evidence type="ECO:0000313" key="2">
    <source>
        <dbReference type="EMBL" id="CAI9117348.1"/>
    </source>
</evidence>
<name>A0AAV1ECD5_OLDCO</name>
<dbReference type="Proteomes" id="UP001161247">
    <property type="component" value="Chromosome 9"/>
</dbReference>
<evidence type="ECO:0000256" key="1">
    <source>
        <dbReference type="SAM" id="MobiDB-lite"/>
    </source>
</evidence>
<dbReference type="EMBL" id="OX459126">
    <property type="protein sequence ID" value="CAI9117348.1"/>
    <property type="molecule type" value="Genomic_DNA"/>
</dbReference>
<gene>
    <name evidence="2" type="ORF">OLC1_LOCUS23423</name>
</gene>
<reference evidence="2" key="1">
    <citation type="submission" date="2023-03" db="EMBL/GenBank/DDBJ databases">
        <authorList>
            <person name="Julca I."/>
        </authorList>
    </citation>
    <scope>NUCLEOTIDE SEQUENCE</scope>
</reference>
<organism evidence="2 3">
    <name type="scientific">Oldenlandia corymbosa var. corymbosa</name>
    <dbReference type="NCBI Taxonomy" id="529605"/>
    <lineage>
        <taxon>Eukaryota</taxon>
        <taxon>Viridiplantae</taxon>
        <taxon>Streptophyta</taxon>
        <taxon>Embryophyta</taxon>
        <taxon>Tracheophyta</taxon>
        <taxon>Spermatophyta</taxon>
        <taxon>Magnoliopsida</taxon>
        <taxon>eudicotyledons</taxon>
        <taxon>Gunneridae</taxon>
        <taxon>Pentapetalae</taxon>
        <taxon>asterids</taxon>
        <taxon>lamiids</taxon>
        <taxon>Gentianales</taxon>
        <taxon>Rubiaceae</taxon>
        <taxon>Rubioideae</taxon>
        <taxon>Spermacoceae</taxon>
        <taxon>Hedyotis-Oldenlandia complex</taxon>
        <taxon>Oldenlandia</taxon>
    </lineage>
</organism>